<dbReference type="Pfam" id="PF00615">
    <property type="entry name" value="RGS"/>
    <property type="match status" value="1"/>
</dbReference>
<dbReference type="AlphaFoldDB" id="A0A9P6KFF7"/>
<comment type="caution">
    <text evidence="3">The sequence shown here is derived from an EMBL/GenBank/DDBJ whole genome shotgun (WGS) entry which is preliminary data.</text>
</comment>
<dbReference type="InterPro" id="IPR036305">
    <property type="entry name" value="RGS_sf"/>
</dbReference>
<organism evidence="3 4">
    <name type="scientific">Lunasporangiospora selenospora</name>
    <dbReference type="NCBI Taxonomy" id="979761"/>
    <lineage>
        <taxon>Eukaryota</taxon>
        <taxon>Fungi</taxon>
        <taxon>Fungi incertae sedis</taxon>
        <taxon>Mucoromycota</taxon>
        <taxon>Mortierellomycotina</taxon>
        <taxon>Mortierellomycetes</taxon>
        <taxon>Mortierellales</taxon>
        <taxon>Mortierellaceae</taxon>
        <taxon>Lunasporangiospora</taxon>
    </lineage>
</organism>
<gene>
    <name evidence="3" type="ORF">BGW38_010573</name>
</gene>
<feature type="domain" description="RGS" evidence="2">
    <location>
        <begin position="97"/>
        <end position="224"/>
    </location>
</feature>
<dbReference type="SUPFAM" id="SSF48097">
    <property type="entry name" value="Regulator of G-protein signaling, RGS"/>
    <property type="match status" value="1"/>
</dbReference>
<dbReference type="OrthoDB" id="10266999at2759"/>
<dbReference type="PANTHER" id="PTHR10845:SF267">
    <property type="entry name" value="REGULATOR OF G PROTEIN SIGNALING DOMAIN PROTEIN (AFU_ORTHOLOGUE AFUA_6G06860)"/>
    <property type="match status" value="1"/>
</dbReference>
<dbReference type="PANTHER" id="PTHR10845">
    <property type="entry name" value="REGULATOR OF G PROTEIN SIGNALING"/>
    <property type="match status" value="1"/>
</dbReference>
<evidence type="ECO:0000313" key="4">
    <source>
        <dbReference type="Proteomes" id="UP000780801"/>
    </source>
</evidence>
<evidence type="ECO:0000313" key="3">
    <source>
        <dbReference type="EMBL" id="KAF9582926.1"/>
    </source>
</evidence>
<feature type="compositionally biased region" description="Low complexity" evidence="1">
    <location>
        <begin position="22"/>
        <end position="66"/>
    </location>
</feature>
<dbReference type="PROSITE" id="PS50132">
    <property type="entry name" value="RGS"/>
    <property type="match status" value="1"/>
</dbReference>
<feature type="region of interest" description="Disordered" evidence="1">
    <location>
        <begin position="232"/>
        <end position="256"/>
    </location>
</feature>
<accession>A0A9P6KFF7</accession>
<dbReference type="InterPro" id="IPR016137">
    <property type="entry name" value="RGS"/>
</dbReference>
<feature type="region of interest" description="Disordered" evidence="1">
    <location>
        <begin position="18"/>
        <end position="78"/>
    </location>
</feature>
<dbReference type="Gene3D" id="1.10.167.10">
    <property type="entry name" value="Regulator of G-protein Signalling 4, domain 2"/>
    <property type="match status" value="1"/>
</dbReference>
<dbReference type="InterPro" id="IPR044926">
    <property type="entry name" value="RGS_subdomain_2"/>
</dbReference>
<reference evidence="3" key="1">
    <citation type="journal article" date="2020" name="Fungal Divers.">
        <title>Resolving the Mortierellaceae phylogeny through synthesis of multi-gene phylogenetics and phylogenomics.</title>
        <authorList>
            <person name="Vandepol N."/>
            <person name="Liber J."/>
            <person name="Desiro A."/>
            <person name="Na H."/>
            <person name="Kennedy M."/>
            <person name="Barry K."/>
            <person name="Grigoriev I.V."/>
            <person name="Miller A.N."/>
            <person name="O'Donnell K."/>
            <person name="Stajich J.E."/>
            <person name="Bonito G."/>
        </authorList>
    </citation>
    <scope>NUCLEOTIDE SEQUENCE</scope>
    <source>
        <strain evidence="3">KOD1015</strain>
    </source>
</reference>
<dbReference type="Proteomes" id="UP000780801">
    <property type="component" value="Unassembled WGS sequence"/>
</dbReference>
<name>A0A9P6KFF7_9FUNG</name>
<dbReference type="EMBL" id="JAABOA010000873">
    <property type="protein sequence ID" value="KAF9582926.1"/>
    <property type="molecule type" value="Genomic_DNA"/>
</dbReference>
<dbReference type="SMART" id="SM00315">
    <property type="entry name" value="RGS"/>
    <property type="match status" value="1"/>
</dbReference>
<dbReference type="PRINTS" id="PR01301">
    <property type="entry name" value="RGSPROTEIN"/>
</dbReference>
<protein>
    <recommendedName>
        <fullName evidence="2">RGS domain-containing protein</fullName>
    </recommendedName>
</protein>
<proteinExistence type="predicted"/>
<evidence type="ECO:0000256" key="1">
    <source>
        <dbReference type="SAM" id="MobiDB-lite"/>
    </source>
</evidence>
<sequence>MPTSVSIPQPAASFYGPTMHHPSSLSISPPSPGFFSAPSTSSSPSPSPRLQRQSISSFDSRHSSVSFDDEEDSPRNRPTLHQILVDQGRGQYTLDNFAAFLQSQFCYENLAFWLASRQYKLCAMSLYQSVHQSAPEFTLHTESTHTLNQSQARAFSDLQGKLRAILETFVLPSSPHELNLSDAVRCRLLRSVAEGDFHPQVLEQARESIMDLMKCSSYPMFIEAIAAKRASSQSQADMEKSHHHGHHEHDVSGSWKSKAKNHFKLVSRMLKRSP</sequence>
<dbReference type="CDD" id="cd07440">
    <property type="entry name" value="RGS"/>
    <property type="match status" value="1"/>
</dbReference>
<keyword evidence="4" id="KW-1185">Reference proteome</keyword>
<evidence type="ECO:0000259" key="2">
    <source>
        <dbReference type="PROSITE" id="PS50132"/>
    </source>
</evidence>